<comment type="caution">
    <text evidence="1">The sequence shown here is derived from an EMBL/GenBank/DDBJ whole genome shotgun (WGS) entry which is preliminary data.</text>
</comment>
<proteinExistence type="predicted"/>
<organism evidence="1">
    <name type="scientific">bioreactor metagenome</name>
    <dbReference type="NCBI Taxonomy" id="1076179"/>
    <lineage>
        <taxon>unclassified sequences</taxon>
        <taxon>metagenomes</taxon>
        <taxon>ecological metagenomes</taxon>
    </lineage>
</organism>
<accession>A0A645H1K4</accession>
<dbReference type="EMBL" id="VSSQ01085157">
    <property type="protein sequence ID" value="MPN32898.1"/>
    <property type="molecule type" value="Genomic_DNA"/>
</dbReference>
<reference evidence="1" key="1">
    <citation type="submission" date="2019-08" db="EMBL/GenBank/DDBJ databases">
        <authorList>
            <person name="Kucharzyk K."/>
            <person name="Murdoch R.W."/>
            <person name="Higgins S."/>
            <person name="Loffler F."/>
        </authorList>
    </citation>
    <scope>NUCLEOTIDE SEQUENCE</scope>
</reference>
<sequence>MLTGKRAGKEMGSRSSQLRVTGFDFPVQRGMGKEIVRTVNLHGPVYYLQSRLDGLFLCPTPLQDIVLSGQCLPVQGFGMWHQR</sequence>
<name>A0A645H1K4_9ZZZZ</name>
<evidence type="ECO:0000313" key="1">
    <source>
        <dbReference type="EMBL" id="MPN32898.1"/>
    </source>
</evidence>
<gene>
    <name evidence="1" type="ORF">SDC9_180381</name>
</gene>
<protein>
    <submittedName>
        <fullName evidence="1">Uncharacterized protein</fullName>
    </submittedName>
</protein>
<dbReference type="AlphaFoldDB" id="A0A645H1K4"/>